<dbReference type="KEGG" id="srd:SD10_18810"/>
<dbReference type="GO" id="GO:0016491">
    <property type="term" value="F:oxidoreductase activity"/>
    <property type="evidence" value="ECO:0007669"/>
    <property type="project" value="UniProtKB-KW"/>
</dbReference>
<dbReference type="CDD" id="cd12921">
    <property type="entry name" value="VKOR_4"/>
    <property type="match status" value="1"/>
</dbReference>
<dbReference type="AlphaFoldDB" id="A0A0E3ZWY7"/>
<evidence type="ECO:0000313" key="14">
    <source>
        <dbReference type="Proteomes" id="UP000033054"/>
    </source>
</evidence>
<feature type="transmembrane region" description="Helical" evidence="10">
    <location>
        <begin position="47"/>
        <end position="67"/>
    </location>
</feature>
<evidence type="ECO:0000259" key="11">
    <source>
        <dbReference type="Pfam" id="PF07884"/>
    </source>
</evidence>
<evidence type="ECO:0000313" key="13">
    <source>
        <dbReference type="EMBL" id="AKD56644.1"/>
    </source>
</evidence>
<dbReference type="GO" id="GO:0048038">
    <property type="term" value="F:quinone binding"/>
    <property type="evidence" value="ECO:0007669"/>
    <property type="project" value="UniProtKB-KW"/>
</dbReference>
<comment type="similarity">
    <text evidence="2">Belongs to the VKOR family.</text>
</comment>
<protein>
    <recommendedName>
        <fullName evidence="15">Vitamin K epoxide reductase</fullName>
    </recommendedName>
</protein>
<evidence type="ECO:0000256" key="8">
    <source>
        <dbReference type="ARBA" id="ARBA00023157"/>
    </source>
</evidence>
<keyword evidence="9" id="KW-0676">Redox-active center</keyword>
<keyword evidence="14" id="KW-1185">Reference proteome</keyword>
<feature type="domain" description="Thioredoxin-like fold" evidence="12">
    <location>
        <begin position="198"/>
        <end position="334"/>
    </location>
</feature>
<proteinExistence type="inferred from homology"/>
<dbReference type="STRING" id="1379870.SD10_18810"/>
<dbReference type="InterPro" id="IPR038354">
    <property type="entry name" value="VKOR_sf"/>
</dbReference>
<feature type="transmembrane region" description="Helical" evidence="10">
    <location>
        <begin position="73"/>
        <end position="91"/>
    </location>
</feature>
<dbReference type="Gene3D" id="1.20.1440.130">
    <property type="entry name" value="VKOR domain"/>
    <property type="match status" value="1"/>
</dbReference>
<keyword evidence="4" id="KW-0874">Quinone</keyword>
<keyword evidence="6" id="KW-0560">Oxidoreductase</keyword>
<dbReference type="PROSITE" id="PS00194">
    <property type="entry name" value="THIOREDOXIN_1"/>
    <property type="match status" value="1"/>
</dbReference>
<evidence type="ECO:0000256" key="4">
    <source>
        <dbReference type="ARBA" id="ARBA00022719"/>
    </source>
</evidence>
<evidence type="ECO:0000259" key="12">
    <source>
        <dbReference type="Pfam" id="PF13462"/>
    </source>
</evidence>
<evidence type="ECO:0000256" key="2">
    <source>
        <dbReference type="ARBA" id="ARBA00006214"/>
    </source>
</evidence>
<feature type="domain" description="Vitamin K epoxide reductase" evidence="11">
    <location>
        <begin position="2"/>
        <end position="119"/>
    </location>
</feature>
<evidence type="ECO:0008006" key="15">
    <source>
        <dbReference type="Google" id="ProtNLM"/>
    </source>
</evidence>
<comment type="subcellular location">
    <subcellularLocation>
        <location evidence="1">Membrane</location>
        <topology evidence="1">Multi-pass membrane protein</topology>
    </subcellularLocation>
</comment>
<sequence length="356" mass="39993">MGVLLSSLLVAKQLGNKNALTDRLCRINSKTNCDDVLNSPAAKLWGWLPWADVGLLYFSGGFLAVWLSSLSPSVLQLLHWVALLVLPYTVFSVYYQGFVLRQWCPLCLGVQLVLLLEGMLAITQLTMWPGLWQPYGFVLTAFLIPATVWVIVKPLLAGLPKSRQEHSELMRLKRDPDLFQALLRQQPQMPPIAAELYPIVLGNPDAEHTITMVTNPYCGPCAKVHKELEQLLVRNYTVKANLMFTCDGTGGLTTQVAVHLMALTQQDNVTQALADWYEQPQKNFDAWAKKYPVMANSMDWATVANRHRDWCLAANITVTPTLFVNGYKLPTQYRLVGLKWLINTLEPASTQQQLNV</sequence>
<evidence type="ECO:0000256" key="1">
    <source>
        <dbReference type="ARBA" id="ARBA00004141"/>
    </source>
</evidence>
<feature type="transmembrane region" description="Helical" evidence="10">
    <location>
        <begin position="135"/>
        <end position="156"/>
    </location>
</feature>
<dbReference type="Proteomes" id="UP000033054">
    <property type="component" value="Chromosome"/>
</dbReference>
<dbReference type="EMBL" id="CP010429">
    <property type="protein sequence ID" value="AKD56644.1"/>
    <property type="molecule type" value="Genomic_DNA"/>
</dbReference>
<dbReference type="GO" id="GO:0016020">
    <property type="term" value="C:membrane"/>
    <property type="evidence" value="ECO:0007669"/>
    <property type="project" value="UniProtKB-SubCell"/>
</dbReference>
<dbReference type="InterPro" id="IPR012336">
    <property type="entry name" value="Thioredoxin-like_fold"/>
</dbReference>
<keyword evidence="7 10" id="KW-0472">Membrane</keyword>
<dbReference type="Pfam" id="PF07884">
    <property type="entry name" value="VKOR"/>
    <property type="match status" value="1"/>
</dbReference>
<evidence type="ECO:0000256" key="7">
    <source>
        <dbReference type="ARBA" id="ARBA00023136"/>
    </source>
</evidence>
<name>A0A0E3ZWY7_9BACT</name>
<keyword evidence="8" id="KW-1015">Disulfide bond</keyword>
<dbReference type="SUPFAM" id="SSF52833">
    <property type="entry name" value="Thioredoxin-like"/>
    <property type="match status" value="1"/>
</dbReference>
<dbReference type="InterPro" id="IPR012932">
    <property type="entry name" value="VKOR"/>
</dbReference>
<dbReference type="InterPro" id="IPR036249">
    <property type="entry name" value="Thioredoxin-like_sf"/>
</dbReference>
<evidence type="ECO:0000256" key="5">
    <source>
        <dbReference type="ARBA" id="ARBA00022989"/>
    </source>
</evidence>
<keyword evidence="3 10" id="KW-0812">Transmembrane</keyword>
<reference evidence="13 14" key="1">
    <citation type="journal article" date="2014" name="Curr. Microbiol.">
        <title>Spirosoma radiotolerans sp. nov., a gamma-radiation-resistant bacterium isolated from gamma ray-irradiated soil.</title>
        <authorList>
            <person name="Lee J.J."/>
            <person name="Srinivasan S."/>
            <person name="Lim S."/>
            <person name="Joe M."/>
            <person name="Im S."/>
            <person name="Bae S.I."/>
            <person name="Park K.R."/>
            <person name="Han J.H."/>
            <person name="Park S.H."/>
            <person name="Joo B.M."/>
            <person name="Park S.J."/>
            <person name="Kim M.K."/>
        </authorList>
    </citation>
    <scope>NUCLEOTIDE SEQUENCE [LARGE SCALE GENOMIC DNA]</scope>
    <source>
        <strain evidence="13 14">DG5A</strain>
    </source>
</reference>
<evidence type="ECO:0000256" key="10">
    <source>
        <dbReference type="SAM" id="Phobius"/>
    </source>
</evidence>
<evidence type="ECO:0000256" key="3">
    <source>
        <dbReference type="ARBA" id="ARBA00022692"/>
    </source>
</evidence>
<accession>A0A0E3ZWY7</accession>
<gene>
    <name evidence="13" type="ORF">SD10_18810</name>
</gene>
<organism evidence="13 14">
    <name type="scientific">Spirosoma radiotolerans</name>
    <dbReference type="NCBI Taxonomy" id="1379870"/>
    <lineage>
        <taxon>Bacteria</taxon>
        <taxon>Pseudomonadati</taxon>
        <taxon>Bacteroidota</taxon>
        <taxon>Cytophagia</taxon>
        <taxon>Cytophagales</taxon>
        <taxon>Cytophagaceae</taxon>
        <taxon>Spirosoma</taxon>
    </lineage>
</organism>
<feature type="transmembrane region" description="Helical" evidence="10">
    <location>
        <begin position="103"/>
        <end position="123"/>
    </location>
</feature>
<dbReference type="PATRIC" id="fig|1379870.5.peg.4065"/>
<evidence type="ECO:0000256" key="6">
    <source>
        <dbReference type="ARBA" id="ARBA00023002"/>
    </source>
</evidence>
<dbReference type="Pfam" id="PF13462">
    <property type="entry name" value="Thioredoxin_4"/>
    <property type="match status" value="1"/>
</dbReference>
<dbReference type="RefSeq" id="WP_046575840.1">
    <property type="nucleotide sequence ID" value="NZ_CP010429.1"/>
</dbReference>
<dbReference type="Gene3D" id="3.40.30.10">
    <property type="entry name" value="Glutaredoxin"/>
    <property type="match status" value="1"/>
</dbReference>
<keyword evidence="5 10" id="KW-1133">Transmembrane helix</keyword>
<evidence type="ECO:0000256" key="9">
    <source>
        <dbReference type="ARBA" id="ARBA00023284"/>
    </source>
</evidence>
<dbReference type="InterPro" id="IPR017937">
    <property type="entry name" value="Thioredoxin_CS"/>
</dbReference>
<dbReference type="HOGENOM" id="CLU_037935_0_0_10"/>